<evidence type="ECO:0000313" key="5">
    <source>
        <dbReference type="Proteomes" id="UP001222932"/>
    </source>
</evidence>
<dbReference type="SUPFAM" id="SSF53098">
    <property type="entry name" value="Ribonuclease H-like"/>
    <property type="match status" value="1"/>
</dbReference>
<dbReference type="FunFam" id="3.30.420.40:FF:000242">
    <property type="entry name" value="53 kDa brg1-associated factor b"/>
    <property type="match status" value="1"/>
</dbReference>
<feature type="compositionally biased region" description="Low complexity" evidence="2">
    <location>
        <begin position="512"/>
        <end position="530"/>
    </location>
</feature>
<feature type="region of interest" description="Disordered" evidence="2">
    <location>
        <begin position="775"/>
        <end position="807"/>
    </location>
</feature>
<gene>
    <name evidence="4" type="primary">ARP4</name>
    <name evidence="4" type="ORF">CspeluHIS016_0106270</name>
</gene>
<dbReference type="PANTHER" id="PTHR11937">
    <property type="entry name" value="ACTIN"/>
    <property type="match status" value="1"/>
</dbReference>
<reference evidence="4" key="1">
    <citation type="journal article" date="2023" name="BMC Genomics">
        <title>Chromosome-level genome assemblies of Cutaneotrichosporon spp. (Trichosporonales, Basidiomycota) reveal imbalanced evolution between nucleotide sequences and chromosome synteny.</title>
        <authorList>
            <person name="Kobayashi Y."/>
            <person name="Kayamori A."/>
            <person name="Aoki K."/>
            <person name="Shiwa Y."/>
            <person name="Matsutani M."/>
            <person name="Fujita N."/>
            <person name="Sugita T."/>
            <person name="Iwasaki W."/>
            <person name="Tanaka N."/>
            <person name="Takashima M."/>
        </authorList>
    </citation>
    <scope>NUCLEOTIDE SEQUENCE</scope>
    <source>
        <strain evidence="4">HIS016</strain>
    </source>
</reference>
<keyword evidence="5" id="KW-1185">Reference proteome</keyword>
<dbReference type="EMBL" id="BTCM01000001">
    <property type="protein sequence ID" value="GMK54041.1"/>
    <property type="molecule type" value="Genomic_DNA"/>
</dbReference>
<dbReference type="InterPro" id="IPR043129">
    <property type="entry name" value="ATPase_NBD"/>
</dbReference>
<dbReference type="CDD" id="cd13395">
    <property type="entry name" value="ASKHA_NBD_Arp4_ACTL6-like"/>
    <property type="match status" value="1"/>
</dbReference>
<feature type="region of interest" description="Disordered" evidence="2">
    <location>
        <begin position="511"/>
        <end position="556"/>
    </location>
</feature>
<dbReference type="AlphaFoldDB" id="A0AAD3TNC8"/>
<feature type="compositionally biased region" description="Low complexity" evidence="2">
    <location>
        <begin position="775"/>
        <end position="790"/>
    </location>
</feature>
<dbReference type="Gene3D" id="3.30.420.40">
    <property type="match status" value="3"/>
</dbReference>
<evidence type="ECO:0000313" key="4">
    <source>
        <dbReference type="EMBL" id="GMK54041.1"/>
    </source>
</evidence>
<dbReference type="SMART" id="SM00474">
    <property type="entry name" value="35EXOc"/>
    <property type="match status" value="1"/>
</dbReference>
<dbReference type="InterPro" id="IPR002562">
    <property type="entry name" value="3'-5'_exonuclease_dom"/>
</dbReference>
<comment type="caution">
    <text evidence="4">The sequence shown here is derived from an EMBL/GenBank/DDBJ whole genome shotgun (WGS) entry which is preliminary data.</text>
</comment>
<dbReference type="InterPro" id="IPR012337">
    <property type="entry name" value="RNaseH-like_sf"/>
</dbReference>
<protein>
    <recommendedName>
        <fullName evidence="3">3'-5' exonuclease domain-containing protein</fullName>
    </recommendedName>
</protein>
<dbReference type="InterPro" id="IPR004001">
    <property type="entry name" value="Actin_CS"/>
</dbReference>
<feature type="region of interest" description="Disordered" evidence="2">
    <location>
        <begin position="43"/>
        <end position="67"/>
    </location>
</feature>
<evidence type="ECO:0000256" key="1">
    <source>
        <dbReference type="RuleBase" id="RU000487"/>
    </source>
</evidence>
<dbReference type="GO" id="GO:0008408">
    <property type="term" value="F:3'-5' exonuclease activity"/>
    <property type="evidence" value="ECO:0007669"/>
    <property type="project" value="InterPro"/>
</dbReference>
<accession>A0AAD3TNC8</accession>
<dbReference type="CDD" id="cd06141">
    <property type="entry name" value="WRN_exo"/>
    <property type="match status" value="1"/>
</dbReference>
<dbReference type="Gene3D" id="3.30.420.10">
    <property type="entry name" value="Ribonuclease H-like superfamily/Ribonuclease H"/>
    <property type="match status" value="1"/>
</dbReference>
<dbReference type="SUPFAM" id="SSF53067">
    <property type="entry name" value="Actin-like ATPase domain"/>
    <property type="match status" value="2"/>
</dbReference>
<dbReference type="GO" id="GO:0003676">
    <property type="term" value="F:nucleic acid binding"/>
    <property type="evidence" value="ECO:0007669"/>
    <property type="project" value="InterPro"/>
</dbReference>
<dbReference type="GO" id="GO:0006139">
    <property type="term" value="P:nucleobase-containing compound metabolic process"/>
    <property type="evidence" value="ECO:0007669"/>
    <property type="project" value="InterPro"/>
</dbReference>
<evidence type="ECO:0000256" key="2">
    <source>
        <dbReference type="SAM" id="MobiDB-lite"/>
    </source>
</evidence>
<dbReference type="Proteomes" id="UP001222932">
    <property type="component" value="Unassembled WGS sequence"/>
</dbReference>
<dbReference type="InterPro" id="IPR036397">
    <property type="entry name" value="RNaseH_sf"/>
</dbReference>
<dbReference type="InterPro" id="IPR004000">
    <property type="entry name" value="Actin"/>
</dbReference>
<name>A0AAD3TNC8_9TREE</name>
<feature type="domain" description="3'-5' exonuclease" evidence="3">
    <location>
        <begin position="827"/>
        <end position="1029"/>
    </location>
</feature>
<proteinExistence type="inferred from homology"/>
<dbReference type="Pfam" id="PF00022">
    <property type="entry name" value="Actin"/>
    <property type="match status" value="1"/>
</dbReference>
<dbReference type="Pfam" id="PF01612">
    <property type="entry name" value="DNA_pol_A_exo1"/>
    <property type="match status" value="1"/>
</dbReference>
<dbReference type="PROSITE" id="PS00432">
    <property type="entry name" value="ACTINS_2"/>
    <property type="match status" value="1"/>
</dbReference>
<reference evidence="4" key="2">
    <citation type="submission" date="2023-06" db="EMBL/GenBank/DDBJ databases">
        <authorList>
            <person name="Kobayashi Y."/>
            <person name="Kayamori A."/>
            <person name="Aoki K."/>
            <person name="Shiwa Y."/>
            <person name="Fujita N."/>
            <person name="Sugita T."/>
            <person name="Iwasaki W."/>
            <person name="Tanaka N."/>
            <person name="Takashima M."/>
        </authorList>
    </citation>
    <scope>NUCLEOTIDE SEQUENCE</scope>
    <source>
        <strain evidence="4">HIS016</strain>
    </source>
</reference>
<sequence>MVYNGDEVSAVVVDFGSHTTRGGFAGEDGPRVVAPSFYGYMNVEEGEPPAANGDGDDPMDGSAEHKEKKKGKRKFFFGDDGVGVWRKEMEVGSFMVDGIVNDAEAAGQMLSYVLRSRMGVDPTEHPLMLTEPAWNTSSARETLTQLAFEGEGVPAMYFGSSGVLSAFAAGKPTALVLDVGYANSSTVPVVEGYALRAGTMRQPLASSLILAQLQHHFQTPNNTRTFPLSLLPRQLIARRDTSVDPGVQPHPVLREDRAEGTTASWRAWAEQGVVENWKEACSELVNVEGFDFKTATNLPQVLYEFPDGYQQYFGEERYRFTEMLYDPKNYFDQSYEPPALLRATPSGDHSHSLKDTVPLSQLVHDSVMACDVDVRAALLQNIVIVGNTSLTRGLTERLDRELALLMPSQKIKIHSPSIPYERKYSAWLGGSVLASLGTFHQLWVTKDEYEEHGMNIVHQRCKHQHSTNTGLPTSLSSPSPSMALAELGAELGVRAGRARFVRGTASSPICVSTMSAPSSRASTPSPLSRGSRSRSPDVSTPSPPHPASPSTSSRTRAVPIYSALAATANTPPRPPKMYTIHPFFIRRAAPAPHQPRCVAAYTSTSESGSSLSELSFSEPSFSDPSLDEADFSVGSLSPCSPLDSGQRPPQSPIPSRAMPAPRVPSARAMGAEDATARRAHRFAAAVKVRKARAAPVVSPSADRVADAIARLNLSADSTWVRDKAADVFTDAQAAEEVEEVRKIETVEAVKTVESAKTAETVKAVETAKTVETANMTETTKTTGTAKGPGARPRRRTRPPVEPSELPYFSVTRPLTGHFDRPPNVVYTRNVDEADDLVSCLRGPLGFDLEWPPPGIGPVMVRQNKDGSVKHYRAGKWDPLAKRYVWPQGRTAVVQVADARTVVVYHLPMDGVIGPGLKAVLNDPMRIKLGVNIGMDARKMYRDELIENTCGLLDLSHVAHLVDPDVWTRSGRLIALARLTKHYLGVPLDKSEGIREGAWSHDLNVEQIEYAANDAYVGVLIYNAMVRRAAERGLTSELEALEQQISIPQFRSPAFKLAENTRGHPAVVAAARAGAKPRQRLALALFIAGGSVSDLATALQISTRTVQGYVAEAALLIPPDEYEGYGELAVRLCEAFPTDSYPAVQHVEFFSRLRRIASAADDEERVPVHQVHEYEWGPDY</sequence>
<feature type="compositionally biased region" description="Low complexity" evidence="2">
    <location>
        <begin position="608"/>
        <end position="624"/>
    </location>
</feature>
<organism evidence="4 5">
    <name type="scientific">Cutaneotrichosporon spelunceum</name>
    <dbReference type="NCBI Taxonomy" id="1672016"/>
    <lineage>
        <taxon>Eukaryota</taxon>
        <taxon>Fungi</taxon>
        <taxon>Dikarya</taxon>
        <taxon>Basidiomycota</taxon>
        <taxon>Agaricomycotina</taxon>
        <taxon>Tremellomycetes</taxon>
        <taxon>Trichosporonales</taxon>
        <taxon>Trichosporonaceae</taxon>
        <taxon>Cutaneotrichosporon</taxon>
    </lineage>
</organism>
<evidence type="ECO:0000259" key="3">
    <source>
        <dbReference type="SMART" id="SM00474"/>
    </source>
</evidence>
<dbReference type="SMART" id="SM00268">
    <property type="entry name" value="ACTIN"/>
    <property type="match status" value="1"/>
</dbReference>
<dbReference type="Gene3D" id="3.90.640.10">
    <property type="entry name" value="Actin, Chain A, domain 4"/>
    <property type="match status" value="1"/>
</dbReference>
<comment type="similarity">
    <text evidence="1">Belongs to the actin family.</text>
</comment>
<feature type="region of interest" description="Disordered" evidence="2">
    <location>
        <begin position="608"/>
        <end position="675"/>
    </location>
</feature>